<evidence type="ECO:0000313" key="2">
    <source>
        <dbReference type="EMBL" id="KAA6232097.1"/>
    </source>
</evidence>
<feature type="domain" description="Fibrobacter succinogenes major paralogous" evidence="1">
    <location>
        <begin position="30"/>
        <end position="212"/>
    </location>
</feature>
<dbReference type="RefSeq" id="WP_151419166.1">
    <property type="nucleotide sequence ID" value="NZ_VMRG01000001.1"/>
</dbReference>
<dbReference type="AlphaFoldDB" id="A0A5M8IAL5"/>
<protein>
    <recommendedName>
        <fullName evidence="1">Fibrobacter succinogenes major paralogous domain-containing protein</fullName>
    </recommendedName>
</protein>
<reference evidence="2 3" key="1">
    <citation type="submission" date="2019-07" db="EMBL/GenBank/DDBJ databases">
        <title>Draft genome Sequence of Chlorobium phaeovibrioides sp. strain PhvTcv-s14, from the Phylum Chlorobi.</title>
        <authorList>
            <person name="Babenko V."/>
            <person name="Boldyreva D."/>
            <person name="Kanygina A."/>
            <person name="Selezneva O."/>
            <person name="Akopiyan T."/>
            <person name="Lunina O."/>
        </authorList>
    </citation>
    <scope>NUCLEOTIDE SEQUENCE [LARGE SCALE GENOMIC DNA]</scope>
    <source>
        <strain evidence="2 3">GrTcv12</strain>
    </source>
</reference>
<dbReference type="Pfam" id="PF09603">
    <property type="entry name" value="Fib_succ_major"/>
    <property type="match status" value="1"/>
</dbReference>
<proteinExistence type="predicted"/>
<dbReference type="InterPro" id="IPR011871">
    <property type="entry name" value="Fib_succ_major"/>
</dbReference>
<dbReference type="NCBIfam" id="TIGR02145">
    <property type="entry name" value="Fib_succ_major"/>
    <property type="match status" value="1"/>
</dbReference>
<dbReference type="EMBL" id="VMRG01000001">
    <property type="protein sequence ID" value="KAA6232097.1"/>
    <property type="molecule type" value="Genomic_DNA"/>
</dbReference>
<sequence>MLAFLHYTPKPQTLNEVLLAKAGASATRSVRIGQQEWMAANLSVPVFRNGDPIAVINDFDTWSQAREPAMCCYSGDTGLSGLYGCLYNWYAVTDPRGLAPEGWRVPADLDWNALIDAVGGDRYAGTVLKMKNTPLWKSPNYNAHDMVGFGALAGGYRDMYGVYHFLRSYGYYWSSTLCRKNFAWCRRFGYSETIVQRLTSVVGSAMSVRCVRDISQGRPLEFLDIGEGI</sequence>
<dbReference type="Proteomes" id="UP000327458">
    <property type="component" value="Unassembled WGS sequence"/>
</dbReference>
<name>A0A5M8IAL5_CHLPH</name>
<comment type="caution">
    <text evidence="2">The sequence shown here is derived from an EMBL/GenBank/DDBJ whole genome shotgun (WGS) entry which is preliminary data.</text>
</comment>
<evidence type="ECO:0000259" key="1">
    <source>
        <dbReference type="Pfam" id="PF09603"/>
    </source>
</evidence>
<gene>
    <name evidence="2" type="ORF">FP507_02530</name>
</gene>
<organism evidence="2 3">
    <name type="scientific">Chlorobium phaeovibrioides</name>
    <dbReference type="NCBI Taxonomy" id="1094"/>
    <lineage>
        <taxon>Bacteria</taxon>
        <taxon>Pseudomonadati</taxon>
        <taxon>Chlorobiota</taxon>
        <taxon>Chlorobiia</taxon>
        <taxon>Chlorobiales</taxon>
        <taxon>Chlorobiaceae</taxon>
        <taxon>Chlorobium/Pelodictyon group</taxon>
        <taxon>Chlorobium</taxon>
    </lineage>
</organism>
<accession>A0A5M8IAL5</accession>
<evidence type="ECO:0000313" key="3">
    <source>
        <dbReference type="Proteomes" id="UP000327458"/>
    </source>
</evidence>